<evidence type="ECO:0000313" key="2">
    <source>
        <dbReference type="Proteomes" id="UP001600888"/>
    </source>
</evidence>
<dbReference type="EMBL" id="JBAWTH010000070">
    <property type="protein sequence ID" value="KAL2279980.1"/>
    <property type="molecule type" value="Genomic_DNA"/>
</dbReference>
<evidence type="ECO:0000313" key="1">
    <source>
        <dbReference type="EMBL" id="KAL2279980.1"/>
    </source>
</evidence>
<accession>A0ABR4EC10</accession>
<organism evidence="1 2">
    <name type="scientific">Diaporthe vaccinii</name>
    <dbReference type="NCBI Taxonomy" id="105482"/>
    <lineage>
        <taxon>Eukaryota</taxon>
        <taxon>Fungi</taxon>
        <taxon>Dikarya</taxon>
        <taxon>Ascomycota</taxon>
        <taxon>Pezizomycotina</taxon>
        <taxon>Sordariomycetes</taxon>
        <taxon>Sordariomycetidae</taxon>
        <taxon>Diaporthales</taxon>
        <taxon>Diaporthaceae</taxon>
        <taxon>Diaporthe</taxon>
        <taxon>Diaporthe eres species complex</taxon>
    </lineage>
</organism>
<keyword evidence="2" id="KW-1185">Reference proteome</keyword>
<sequence>MVNAERDRDRGGRLVGGAFQDPIVRFRIPSFMMIMEVQLLGAANDHHWHIIIGTYPSPNIPRFSMENGFPL</sequence>
<comment type="caution">
    <text evidence="1">The sequence shown here is derived from an EMBL/GenBank/DDBJ whole genome shotgun (WGS) entry which is preliminary data.</text>
</comment>
<protein>
    <submittedName>
        <fullName evidence="1">Uncharacterized protein</fullName>
    </submittedName>
</protein>
<name>A0ABR4EC10_9PEZI</name>
<gene>
    <name evidence="1" type="ORF">FJTKL_12956</name>
</gene>
<reference evidence="1 2" key="1">
    <citation type="submission" date="2024-03" db="EMBL/GenBank/DDBJ databases">
        <title>A high-quality draft genome sequence of Diaporthe vaccinii, a causative agent of upright dieback and viscid rot disease in cranberry plants.</title>
        <authorList>
            <person name="Sarrasin M."/>
            <person name="Lang B.F."/>
            <person name="Burger G."/>
        </authorList>
    </citation>
    <scope>NUCLEOTIDE SEQUENCE [LARGE SCALE GENOMIC DNA]</scope>
    <source>
        <strain evidence="1 2">IS7</strain>
    </source>
</reference>
<dbReference type="Proteomes" id="UP001600888">
    <property type="component" value="Unassembled WGS sequence"/>
</dbReference>
<proteinExistence type="predicted"/>